<keyword evidence="6" id="KW-0479">Metal-binding</keyword>
<dbReference type="PROSITE" id="PS51192">
    <property type="entry name" value="HELICASE_ATP_BIND_1"/>
    <property type="match status" value="1"/>
</dbReference>
<dbReference type="InterPro" id="IPR027417">
    <property type="entry name" value="P-loop_NTPase"/>
</dbReference>
<dbReference type="Proteomes" id="UP001373714">
    <property type="component" value="Unassembled WGS sequence"/>
</dbReference>
<keyword evidence="11" id="KW-1185">Reference proteome</keyword>
<keyword evidence="3" id="KW-0067">ATP-binding</keyword>
<dbReference type="SMART" id="SM00487">
    <property type="entry name" value="DEXDc"/>
    <property type="match status" value="1"/>
</dbReference>
<name>A0AAV9TWJ1_9PEZI</name>
<keyword evidence="2" id="KW-0547">Nucleotide-binding</keyword>
<keyword evidence="6" id="KW-0862">Zinc</keyword>
<accession>A0AAV9TWJ1</accession>
<evidence type="ECO:0000256" key="3">
    <source>
        <dbReference type="ARBA" id="ARBA00022840"/>
    </source>
</evidence>
<sequence>MAETGIYVPIVKETTRPLFQQLNLIEYEVEGLLAVVCSSCKYLFPASHVQSHLEGHKHKFEQKTLRSLGILPLLEQGRWATYEQLRELRETFARRKIRPLPHLEVRKGFQCRFCHRCYSTDNSLATHRGRCPSDTRPKPRRYDKITEADKIDCQVWFFAMGQTFHPVYPEAAAALVEKDENVAALLKLREDISKIPDGSSDQVTPVPWLLRTGWPDFCGGDRAFIAEKLAPLAKQSGRGPVTHRIIQATQALFKSFIPYIKETTVYFRRVLKAPHNEIDNRPFDRKQGEATEAEYMAMMVRMVIYVCSVYELSPTDTAKTGIDLEPYEDLLRDIMGYASTNRTDEEIADEDGEAAFQSAFQSSIRNFIIKCISTELPAASRSRFEHPIFNFLAVIGFNEQKGTWRPANLCTKPFACMSFSTRLCVLGESWLRAKVDAASNVDIYSTSVAEEENKLANLYFARHFDILVKVTKDTNRYPMSEWLGLHAYAKAITESDFMPGDLDWTKEGDGIIYGGEIFKIRPYRSFIRSLNPDIRGRLKNLMFLKPEDDLPSIDLNTLSDDNPDPALGYSFVNDPKNAVHFEPDFVFNKIKDSEDLIKEFYSQPGVLSHRAIRGYLKKDAELRATFAIAVLLTAGGPPRGTELLSLRKHNTLNNIRNFYVNNGDLMVFTDYNKVNSMVGYSKGICRYLPPNIAEAFVIYMFKVDPVVDYFRSKVGRKVSPILFCDDNGEALETDFISNFLKLRAMEGIGYPLKIKSYRQIIVAITREHVAEMADIIERHVEKMKSKHAEQTGHTDKVDLQCYGVTKSRLKDSDEISTMAFRKATVRLQFFIGAIDRLPDWMLLPSKIWWPGSEASDQHPRFLHPAYPEQFLIESVPEQVQPSRQAQIVVQPSGPSSARHIEQPTVHPYAPAGLPGYTPTPFDYGTVPLPQTIVSSSFYNPDPVFPRRLHQQLIKEYQRFGLPAWKLPEQAAAAKAIYQRNVSPLLITLACAAGKTTAALLAIAAGNGVSIIIEPYISTCKDVAKRAKAMGIHTSYWGDLEDGEVVGKSFPKNTPGVVIATPEAAITWRFLSQVGKFISERRLDVVIIDEIHQPLLDQGFRDLAALAKYTNLGLPFICMTATMPPLMVAALQAFCSVPSFLEIRSTTNIKNISYKVHIAKHLSTDAVNAAKVALKTVSKRKDKKDAKIIVYCRSIYLTDVVSKGLGCPKYNGEMKPEERDKNKLKWEEEGGVLAATCCLGPGVDTKGVIAVIHAGIPYSLVEFVQQTARAGREGQPMAFSTLITGKIQFDPADYYGQPQWRVESYKALCDLVSTTNCRRLAISQFMDGKGKGVDCFMIGGVLCDNCTGISNMEAEPDLEQPRGPQLNFNQAKARQAERIFRFLKASETLCSYCFFLEGSLSDHSYSHCTKKSVPLKPASFPKDKVCAYCGIPTEYCMMASGGESCKQFRSCWSIYSAVFADVDIKERLFVELGIQGLGISTWAKWEKWLTTTSLESRKYYSNAWLLLRKLEELLYFSVFSR</sequence>
<dbReference type="SMART" id="SM00490">
    <property type="entry name" value="HELICc"/>
    <property type="match status" value="1"/>
</dbReference>
<dbReference type="PROSITE" id="PS51194">
    <property type="entry name" value="HELICASE_CTER"/>
    <property type="match status" value="1"/>
</dbReference>
<dbReference type="GO" id="GO:0000724">
    <property type="term" value="P:double-strand break repair via homologous recombination"/>
    <property type="evidence" value="ECO:0007669"/>
    <property type="project" value="TreeGrafter"/>
</dbReference>
<evidence type="ECO:0000256" key="4">
    <source>
        <dbReference type="ARBA" id="ARBA00034617"/>
    </source>
</evidence>
<dbReference type="SUPFAM" id="SSF52540">
    <property type="entry name" value="P-loop containing nucleoside triphosphate hydrolases"/>
    <property type="match status" value="1"/>
</dbReference>
<comment type="caution">
    <text evidence="10">The sequence shown here is derived from an EMBL/GenBank/DDBJ whole genome shotgun (WGS) entry which is preliminary data.</text>
</comment>
<dbReference type="GO" id="GO:0005524">
    <property type="term" value="F:ATP binding"/>
    <property type="evidence" value="ECO:0007669"/>
    <property type="project" value="UniProtKB-KW"/>
</dbReference>
<dbReference type="Pfam" id="PF12013">
    <property type="entry name" value="OrsD"/>
    <property type="match status" value="1"/>
</dbReference>
<evidence type="ECO:0000256" key="6">
    <source>
        <dbReference type="PROSITE-ProRule" id="PRU00042"/>
    </source>
</evidence>
<evidence type="ECO:0000259" key="8">
    <source>
        <dbReference type="PROSITE" id="PS51192"/>
    </source>
</evidence>
<dbReference type="InterPro" id="IPR014001">
    <property type="entry name" value="Helicase_ATP-bd"/>
</dbReference>
<evidence type="ECO:0000313" key="11">
    <source>
        <dbReference type="Proteomes" id="UP001373714"/>
    </source>
</evidence>
<keyword evidence="6" id="KW-0863">Zinc-finger</keyword>
<dbReference type="GO" id="GO:0043138">
    <property type="term" value="F:3'-5' DNA helicase activity"/>
    <property type="evidence" value="ECO:0007669"/>
    <property type="project" value="UniProtKB-EC"/>
</dbReference>
<dbReference type="GO" id="GO:0008270">
    <property type="term" value="F:zinc ion binding"/>
    <property type="evidence" value="ECO:0007669"/>
    <property type="project" value="UniProtKB-KW"/>
</dbReference>
<evidence type="ECO:0000259" key="9">
    <source>
        <dbReference type="PROSITE" id="PS51194"/>
    </source>
</evidence>
<proteinExistence type="inferred from homology"/>
<evidence type="ECO:0000256" key="2">
    <source>
        <dbReference type="ARBA" id="ARBA00022741"/>
    </source>
</evidence>
<dbReference type="InterPro" id="IPR013087">
    <property type="entry name" value="Znf_C2H2_type"/>
</dbReference>
<dbReference type="GO" id="GO:0005737">
    <property type="term" value="C:cytoplasm"/>
    <property type="evidence" value="ECO:0007669"/>
    <property type="project" value="TreeGrafter"/>
</dbReference>
<organism evidence="10 11">
    <name type="scientific">Orbilia blumenaviensis</name>
    <dbReference type="NCBI Taxonomy" id="1796055"/>
    <lineage>
        <taxon>Eukaryota</taxon>
        <taxon>Fungi</taxon>
        <taxon>Dikarya</taxon>
        <taxon>Ascomycota</taxon>
        <taxon>Pezizomycotina</taxon>
        <taxon>Orbiliomycetes</taxon>
        <taxon>Orbiliales</taxon>
        <taxon>Orbiliaceae</taxon>
        <taxon>Orbilia</taxon>
    </lineage>
</organism>
<feature type="domain" description="Helicase ATP-binding" evidence="8">
    <location>
        <begin position="975"/>
        <end position="1140"/>
    </location>
</feature>
<feature type="domain" description="C2H2-type" evidence="7">
    <location>
        <begin position="109"/>
        <end position="139"/>
    </location>
</feature>
<feature type="domain" description="Helicase C-terminal" evidence="9">
    <location>
        <begin position="1168"/>
        <end position="1318"/>
    </location>
</feature>
<dbReference type="PROSITE" id="PS50157">
    <property type="entry name" value="ZINC_FINGER_C2H2_2"/>
    <property type="match status" value="1"/>
</dbReference>
<evidence type="ECO:0000313" key="10">
    <source>
        <dbReference type="EMBL" id="KAK6329834.1"/>
    </source>
</evidence>
<evidence type="ECO:0000256" key="5">
    <source>
        <dbReference type="ARBA" id="ARBA00034808"/>
    </source>
</evidence>
<evidence type="ECO:0000259" key="7">
    <source>
        <dbReference type="PROSITE" id="PS50157"/>
    </source>
</evidence>
<dbReference type="Pfam" id="PF00270">
    <property type="entry name" value="DEAD"/>
    <property type="match status" value="1"/>
</dbReference>
<reference evidence="10 11" key="1">
    <citation type="submission" date="2019-10" db="EMBL/GenBank/DDBJ databases">
        <authorList>
            <person name="Palmer J.M."/>
        </authorList>
    </citation>
    <scope>NUCLEOTIDE SEQUENCE [LARGE SCALE GENOMIC DNA]</scope>
    <source>
        <strain evidence="10 11">TWF730</strain>
    </source>
</reference>
<gene>
    <name evidence="10" type="ORF">TWF730_006130</name>
</gene>
<dbReference type="InterPro" id="IPR001650">
    <property type="entry name" value="Helicase_C-like"/>
</dbReference>
<comment type="similarity">
    <text evidence="1">Belongs to the helicase family. RecQ subfamily.</text>
</comment>
<dbReference type="InterPro" id="IPR011545">
    <property type="entry name" value="DEAD/DEAH_box_helicase_dom"/>
</dbReference>
<dbReference type="Gene3D" id="3.40.50.300">
    <property type="entry name" value="P-loop containing nucleotide triphosphate hydrolases"/>
    <property type="match status" value="2"/>
</dbReference>
<dbReference type="PANTHER" id="PTHR13710:SF154">
    <property type="entry name" value="RECQ HELICASE, PUTATIVE (AFU_ORTHOLOGUE AFUA_6G14720)-RELATED"/>
    <property type="match status" value="1"/>
</dbReference>
<dbReference type="GO" id="GO:0005694">
    <property type="term" value="C:chromosome"/>
    <property type="evidence" value="ECO:0007669"/>
    <property type="project" value="TreeGrafter"/>
</dbReference>
<protein>
    <recommendedName>
        <fullName evidence="5">DNA 3'-5' helicase</fullName>
        <ecNumber evidence="5">5.6.2.4</ecNumber>
    </recommendedName>
</protein>
<comment type="catalytic activity">
    <reaction evidence="4">
        <text>Couples ATP hydrolysis with the unwinding of duplex DNA by translocating in the 3'-5' direction.</text>
        <dbReference type="EC" id="5.6.2.4"/>
    </reaction>
</comment>
<dbReference type="EC" id="5.6.2.4" evidence="5"/>
<dbReference type="PANTHER" id="PTHR13710">
    <property type="entry name" value="DNA HELICASE RECQ FAMILY MEMBER"/>
    <property type="match status" value="1"/>
</dbReference>
<dbReference type="GO" id="GO:0009378">
    <property type="term" value="F:four-way junction helicase activity"/>
    <property type="evidence" value="ECO:0007669"/>
    <property type="project" value="TreeGrafter"/>
</dbReference>
<dbReference type="Pfam" id="PF00271">
    <property type="entry name" value="Helicase_C"/>
    <property type="match status" value="1"/>
</dbReference>
<dbReference type="GO" id="GO:0003676">
    <property type="term" value="F:nucleic acid binding"/>
    <property type="evidence" value="ECO:0007669"/>
    <property type="project" value="InterPro"/>
</dbReference>
<evidence type="ECO:0000256" key="1">
    <source>
        <dbReference type="ARBA" id="ARBA00005446"/>
    </source>
</evidence>
<dbReference type="InterPro" id="IPR022698">
    <property type="entry name" value="OrsD"/>
</dbReference>
<dbReference type="EMBL" id="JAVHNS010000020">
    <property type="protein sequence ID" value="KAK6329834.1"/>
    <property type="molecule type" value="Genomic_DNA"/>
</dbReference>